<dbReference type="STRING" id="1108050.A0A0B7FU21"/>
<dbReference type="Proteomes" id="UP000059188">
    <property type="component" value="Unassembled WGS sequence"/>
</dbReference>
<accession>A0A0B7FU21</accession>
<evidence type="ECO:0000313" key="9">
    <source>
        <dbReference type="EMBL" id="CEL60374.1"/>
    </source>
</evidence>
<dbReference type="PANTHER" id="PTHR37016">
    <property type="match status" value="1"/>
</dbReference>
<evidence type="ECO:0000256" key="6">
    <source>
        <dbReference type="ARBA" id="ARBA00022833"/>
    </source>
</evidence>
<sequence length="355" mass="38404">MRIHTTSFLTIIYGVGVFSANASILSVSLNVPGHAASIDQLVVKAIVTNTGPKTLKLMNDPRTVLSTAQTKTFIITKSDNVPEFTGMIAKYSPQRALKNNGPDHFTVLAPGESLQSTHSLSGAYNFTRAGPGEFRIDAYNRFHHVDESGNLNLIEAVTQPATFVLNGQLASARKTHQRRSRPTKRQGISQIGCSDAQLGAVLGAAKVAEQYLAEVNTYMSSGVASPRYTSWFGSWDIQRATIVANHFANMIGDAPLATYNCAPADCTPDVFAYVFANEPLNINLCGAFWESPLIGTDSQGGTIIHELSHFTVNGGTEDYRYGPEKCLVLAQSDPLTAIMNADSHQYFAENNPAQQ</sequence>
<dbReference type="AlphaFoldDB" id="A0A0B7FU21"/>
<reference evidence="9 10" key="1">
    <citation type="submission" date="2014-11" db="EMBL/GenBank/DDBJ databases">
        <authorList>
            <person name="Wibberg Daniel"/>
        </authorList>
    </citation>
    <scope>NUCLEOTIDE SEQUENCE [LARGE SCALE GENOMIC DNA]</scope>
    <source>
        <strain evidence="9">Rhizoctonia solani AG1-IB 7/3/14</strain>
    </source>
</reference>
<protein>
    <submittedName>
        <fullName evidence="9">Peptidyl-Lys metalloendopeptidase</fullName>
    </submittedName>
</protein>
<keyword evidence="4" id="KW-0479">Metal-binding</keyword>
<name>A0A0B7FU21_THACB</name>
<keyword evidence="3" id="KW-0645">Protease</keyword>
<dbReference type="InterPro" id="IPR024079">
    <property type="entry name" value="MetalloPept_cat_dom_sf"/>
</dbReference>
<dbReference type="InterPro" id="IPR029463">
    <property type="entry name" value="Lys_MEP"/>
</dbReference>
<evidence type="ECO:0000256" key="4">
    <source>
        <dbReference type="ARBA" id="ARBA00022723"/>
    </source>
</evidence>
<proteinExistence type="inferred from homology"/>
<dbReference type="InterPro" id="IPR050414">
    <property type="entry name" value="Fungal_M35_metalloproteases"/>
</dbReference>
<organism evidence="9 10">
    <name type="scientific">Thanatephorus cucumeris (strain AG1-IB / isolate 7/3/14)</name>
    <name type="common">Lettuce bottom rot fungus</name>
    <name type="synonym">Rhizoctonia solani</name>
    <dbReference type="NCBI Taxonomy" id="1108050"/>
    <lineage>
        <taxon>Eukaryota</taxon>
        <taxon>Fungi</taxon>
        <taxon>Dikarya</taxon>
        <taxon>Basidiomycota</taxon>
        <taxon>Agaricomycotina</taxon>
        <taxon>Agaricomycetes</taxon>
        <taxon>Cantharellales</taxon>
        <taxon>Ceratobasidiaceae</taxon>
        <taxon>Rhizoctonia</taxon>
        <taxon>Rhizoctonia solani AG-1</taxon>
    </lineage>
</organism>
<keyword evidence="6" id="KW-0862">Zinc</keyword>
<keyword evidence="5" id="KW-0378">Hydrolase</keyword>
<dbReference type="EMBL" id="LN679145">
    <property type="protein sequence ID" value="CEL60374.1"/>
    <property type="molecule type" value="Genomic_DNA"/>
</dbReference>
<evidence type="ECO:0000256" key="1">
    <source>
        <dbReference type="ARBA" id="ARBA00001947"/>
    </source>
</evidence>
<dbReference type="GO" id="GO:0046872">
    <property type="term" value="F:metal ion binding"/>
    <property type="evidence" value="ECO:0007669"/>
    <property type="project" value="UniProtKB-KW"/>
</dbReference>
<dbReference type="GO" id="GO:0004222">
    <property type="term" value="F:metalloendopeptidase activity"/>
    <property type="evidence" value="ECO:0007669"/>
    <property type="project" value="InterPro"/>
</dbReference>
<feature type="domain" description="Lysine-specific metallo-endopeptidase" evidence="8">
    <location>
        <begin position="215"/>
        <end position="349"/>
    </location>
</feature>
<comment type="cofactor">
    <cofactor evidence="1">
        <name>Zn(2+)</name>
        <dbReference type="ChEBI" id="CHEBI:29105"/>
    </cofactor>
</comment>
<evidence type="ECO:0000256" key="2">
    <source>
        <dbReference type="ARBA" id="ARBA00010279"/>
    </source>
</evidence>
<dbReference type="Gene3D" id="2.60.40.2970">
    <property type="match status" value="1"/>
</dbReference>
<dbReference type="Gene3D" id="3.40.390.10">
    <property type="entry name" value="Collagenase (Catalytic Domain)"/>
    <property type="match status" value="1"/>
</dbReference>
<keyword evidence="7" id="KW-0482">Metalloprotease</keyword>
<dbReference type="PANTHER" id="PTHR37016:SF3">
    <property type="entry name" value="NEUTRAL PROTEASE 2-RELATED"/>
    <property type="match status" value="1"/>
</dbReference>
<keyword evidence="10" id="KW-1185">Reference proteome</keyword>
<evidence type="ECO:0000256" key="3">
    <source>
        <dbReference type="ARBA" id="ARBA00022670"/>
    </source>
</evidence>
<gene>
    <name evidence="9" type="ORF">RSOLAG1IB_09592</name>
</gene>
<dbReference type="GO" id="GO:0006508">
    <property type="term" value="P:proteolysis"/>
    <property type="evidence" value="ECO:0007669"/>
    <property type="project" value="UniProtKB-KW"/>
</dbReference>
<evidence type="ECO:0000259" key="8">
    <source>
        <dbReference type="SMART" id="SM01351"/>
    </source>
</evidence>
<dbReference type="Pfam" id="PF14521">
    <property type="entry name" value="Aspzincin_M35"/>
    <property type="match status" value="1"/>
</dbReference>
<dbReference type="OrthoDB" id="412874at2759"/>
<evidence type="ECO:0000313" key="10">
    <source>
        <dbReference type="Proteomes" id="UP000059188"/>
    </source>
</evidence>
<evidence type="ECO:0000256" key="7">
    <source>
        <dbReference type="ARBA" id="ARBA00023049"/>
    </source>
</evidence>
<dbReference type="SMART" id="SM01351">
    <property type="entry name" value="Aspzincin_M35"/>
    <property type="match status" value="1"/>
</dbReference>
<comment type="similarity">
    <text evidence="2">Belongs to the peptidase M35 family.</text>
</comment>
<evidence type="ECO:0000256" key="5">
    <source>
        <dbReference type="ARBA" id="ARBA00022801"/>
    </source>
</evidence>
<dbReference type="SUPFAM" id="SSF55486">
    <property type="entry name" value="Metalloproteases ('zincins'), catalytic domain"/>
    <property type="match status" value="1"/>
</dbReference>